<dbReference type="Proteomes" id="UP000683360">
    <property type="component" value="Unassembled WGS sequence"/>
</dbReference>
<reference evidence="3" key="1">
    <citation type="submission" date="2021-03" db="EMBL/GenBank/DDBJ databases">
        <authorList>
            <person name="Bekaert M."/>
        </authorList>
    </citation>
    <scope>NUCLEOTIDE SEQUENCE</scope>
</reference>
<evidence type="ECO:0000313" key="4">
    <source>
        <dbReference type="Proteomes" id="UP000683360"/>
    </source>
</evidence>
<dbReference type="Pfam" id="PF00059">
    <property type="entry name" value="Lectin_C"/>
    <property type="match status" value="1"/>
</dbReference>
<name>A0A8S3SU97_MYTED</name>
<dbReference type="AlphaFoldDB" id="A0A8S3SU97"/>
<keyword evidence="1" id="KW-1015">Disulfide bond</keyword>
<feature type="domain" description="C-type lectin" evidence="2">
    <location>
        <begin position="142"/>
        <end position="260"/>
    </location>
</feature>
<dbReference type="SUPFAM" id="SSF56436">
    <property type="entry name" value="C-type lectin-like"/>
    <property type="match status" value="1"/>
</dbReference>
<keyword evidence="4" id="KW-1185">Reference proteome</keyword>
<comment type="caution">
    <text evidence="3">The sequence shown here is derived from an EMBL/GenBank/DDBJ whole genome shotgun (WGS) entry which is preliminary data.</text>
</comment>
<organism evidence="3 4">
    <name type="scientific">Mytilus edulis</name>
    <name type="common">Blue mussel</name>
    <dbReference type="NCBI Taxonomy" id="6550"/>
    <lineage>
        <taxon>Eukaryota</taxon>
        <taxon>Metazoa</taxon>
        <taxon>Spiralia</taxon>
        <taxon>Lophotrochozoa</taxon>
        <taxon>Mollusca</taxon>
        <taxon>Bivalvia</taxon>
        <taxon>Autobranchia</taxon>
        <taxon>Pteriomorphia</taxon>
        <taxon>Mytilida</taxon>
        <taxon>Mytiloidea</taxon>
        <taxon>Mytilidae</taxon>
        <taxon>Mytilinae</taxon>
        <taxon>Mytilus</taxon>
    </lineage>
</organism>
<dbReference type="PANTHER" id="PTHR22803">
    <property type="entry name" value="MANNOSE, PHOSPHOLIPASE, LECTIN RECEPTOR RELATED"/>
    <property type="match status" value="1"/>
</dbReference>
<dbReference type="InterPro" id="IPR016186">
    <property type="entry name" value="C-type_lectin-like/link_sf"/>
</dbReference>
<dbReference type="EMBL" id="CAJPWZ010001744">
    <property type="protein sequence ID" value="CAG2222364.1"/>
    <property type="molecule type" value="Genomic_DNA"/>
</dbReference>
<dbReference type="PROSITE" id="PS50041">
    <property type="entry name" value="C_TYPE_LECTIN_2"/>
    <property type="match status" value="1"/>
</dbReference>
<gene>
    <name evidence="3" type="ORF">MEDL_35705</name>
</gene>
<sequence>MFISSWALDDVCDTYDIQCKNSQISKPGEIIYGQCYHNATLRRLLRVSFLTCLKECMKTSTCSNVSYRRGWKMCDINGNFNSDVKLIQEHGCFSSNINLWSRALVGKCAQHNCAEGNKCVLKEDDFKCELAYISCEKGWIEFGGHCYNIGPDKKTWEESKADCQRKGSYLVKIEDASENIWLQNVMIANNINRMWIGAHDNVQEGTWRWIKDNSIVDFKDWGDQQPNNVNGNQNCVELLRSLSYRWNDHDCTSLLLYICEK</sequence>
<dbReference type="OrthoDB" id="6093115at2759"/>
<dbReference type="InterPro" id="IPR018378">
    <property type="entry name" value="C-type_lectin_CS"/>
</dbReference>
<dbReference type="InterPro" id="IPR001304">
    <property type="entry name" value="C-type_lectin-like"/>
</dbReference>
<dbReference type="InterPro" id="IPR050111">
    <property type="entry name" value="C-type_lectin/snaclec_domain"/>
</dbReference>
<evidence type="ECO:0000256" key="1">
    <source>
        <dbReference type="ARBA" id="ARBA00023157"/>
    </source>
</evidence>
<dbReference type="SMART" id="SM00034">
    <property type="entry name" value="CLECT"/>
    <property type="match status" value="1"/>
</dbReference>
<dbReference type="CDD" id="cd00037">
    <property type="entry name" value="CLECT"/>
    <property type="match status" value="1"/>
</dbReference>
<accession>A0A8S3SU97</accession>
<evidence type="ECO:0000313" key="3">
    <source>
        <dbReference type="EMBL" id="CAG2222364.1"/>
    </source>
</evidence>
<protein>
    <recommendedName>
        <fullName evidence="2">C-type lectin domain-containing protein</fullName>
    </recommendedName>
</protein>
<proteinExistence type="predicted"/>
<dbReference type="InterPro" id="IPR016187">
    <property type="entry name" value="CTDL_fold"/>
</dbReference>
<dbReference type="Gene3D" id="3.10.100.10">
    <property type="entry name" value="Mannose-Binding Protein A, subunit A"/>
    <property type="match status" value="1"/>
</dbReference>
<evidence type="ECO:0000259" key="2">
    <source>
        <dbReference type="PROSITE" id="PS50041"/>
    </source>
</evidence>
<dbReference type="PROSITE" id="PS00615">
    <property type="entry name" value="C_TYPE_LECTIN_1"/>
    <property type="match status" value="1"/>
</dbReference>